<name>A0A392S275_9FABA</name>
<dbReference type="AlphaFoldDB" id="A0A392S275"/>
<protein>
    <submittedName>
        <fullName evidence="1">Uncharacterized protein</fullName>
    </submittedName>
</protein>
<sequence>MFWIGPRTRPKSTSARQAQLWWARLLLGDANKALSPRARQNTDMWSLEHIRSPWIRGTAHPG</sequence>
<dbReference type="Proteomes" id="UP000265520">
    <property type="component" value="Unassembled WGS sequence"/>
</dbReference>
<dbReference type="EMBL" id="LXQA010300527">
    <property type="protein sequence ID" value="MCI42120.1"/>
    <property type="molecule type" value="Genomic_DNA"/>
</dbReference>
<evidence type="ECO:0000313" key="1">
    <source>
        <dbReference type="EMBL" id="MCI42120.1"/>
    </source>
</evidence>
<reference evidence="1 2" key="1">
    <citation type="journal article" date="2018" name="Front. Plant Sci.">
        <title>Red Clover (Trifolium pratense) and Zigzag Clover (T. medium) - A Picture of Genomic Similarities and Differences.</title>
        <authorList>
            <person name="Dluhosova J."/>
            <person name="Istvanek J."/>
            <person name="Nedelnik J."/>
            <person name="Repkova J."/>
        </authorList>
    </citation>
    <scope>NUCLEOTIDE SEQUENCE [LARGE SCALE GENOMIC DNA]</scope>
    <source>
        <strain evidence="2">cv. 10/8</strain>
        <tissue evidence="1">Leaf</tissue>
    </source>
</reference>
<evidence type="ECO:0000313" key="2">
    <source>
        <dbReference type="Proteomes" id="UP000265520"/>
    </source>
</evidence>
<accession>A0A392S275</accession>
<organism evidence="1 2">
    <name type="scientific">Trifolium medium</name>
    <dbReference type="NCBI Taxonomy" id="97028"/>
    <lineage>
        <taxon>Eukaryota</taxon>
        <taxon>Viridiplantae</taxon>
        <taxon>Streptophyta</taxon>
        <taxon>Embryophyta</taxon>
        <taxon>Tracheophyta</taxon>
        <taxon>Spermatophyta</taxon>
        <taxon>Magnoliopsida</taxon>
        <taxon>eudicotyledons</taxon>
        <taxon>Gunneridae</taxon>
        <taxon>Pentapetalae</taxon>
        <taxon>rosids</taxon>
        <taxon>fabids</taxon>
        <taxon>Fabales</taxon>
        <taxon>Fabaceae</taxon>
        <taxon>Papilionoideae</taxon>
        <taxon>50 kb inversion clade</taxon>
        <taxon>NPAAA clade</taxon>
        <taxon>Hologalegina</taxon>
        <taxon>IRL clade</taxon>
        <taxon>Trifolieae</taxon>
        <taxon>Trifolium</taxon>
    </lineage>
</organism>
<comment type="caution">
    <text evidence="1">The sequence shown here is derived from an EMBL/GenBank/DDBJ whole genome shotgun (WGS) entry which is preliminary data.</text>
</comment>
<keyword evidence="2" id="KW-1185">Reference proteome</keyword>
<proteinExistence type="predicted"/>